<dbReference type="AlphaFoldDB" id="A0A7S3LF74"/>
<dbReference type="SMART" id="SM00398">
    <property type="entry name" value="HMG"/>
    <property type="match status" value="1"/>
</dbReference>
<dbReference type="GO" id="GO:0003677">
    <property type="term" value="F:DNA binding"/>
    <property type="evidence" value="ECO:0007669"/>
    <property type="project" value="UniProtKB-UniRule"/>
</dbReference>
<protein>
    <recommendedName>
        <fullName evidence="4">HMG box domain-containing protein</fullName>
    </recommendedName>
</protein>
<keyword evidence="1 2" id="KW-0238">DNA-binding</keyword>
<accession>A0A7S3LF74</accession>
<proteinExistence type="predicted"/>
<feature type="domain" description="HMG box" evidence="4">
    <location>
        <begin position="28"/>
        <end position="108"/>
    </location>
</feature>
<dbReference type="PANTHER" id="PTHR48112:SF15">
    <property type="entry name" value="HMG BOX DOMAIN-CONTAINING PROTEIN"/>
    <property type="match status" value="1"/>
</dbReference>
<dbReference type="Pfam" id="PF00505">
    <property type="entry name" value="HMG_box"/>
    <property type="match status" value="1"/>
</dbReference>
<dbReference type="PANTHER" id="PTHR48112">
    <property type="entry name" value="HIGH MOBILITY GROUP PROTEIN DSP1"/>
    <property type="match status" value="1"/>
</dbReference>
<evidence type="ECO:0000313" key="5">
    <source>
        <dbReference type="EMBL" id="CAE0420385.1"/>
    </source>
</evidence>
<keyword evidence="2" id="KW-0539">Nucleus</keyword>
<name>A0A7S3LF74_9STRA</name>
<evidence type="ECO:0000259" key="4">
    <source>
        <dbReference type="PROSITE" id="PS50118"/>
    </source>
</evidence>
<dbReference type="GO" id="GO:0005634">
    <property type="term" value="C:nucleus"/>
    <property type="evidence" value="ECO:0007669"/>
    <property type="project" value="UniProtKB-UniRule"/>
</dbReference>
<dbReference type="SUPFAM" id="SSF47095">
    <property type="entry name" value="HMG-box"/>
    <property type="match status" value="1"/>
</dbReference>
<evidence type="ECO:0000256" key="1">
    <source>
        <dbReference type="ARBA" id="ARBA00023125"/>
    </source>
</evidence>
<dbReference type="Gene3D" id="1.10.30.10">
    <property type="entry name" value="High mobility group box domain"/>
    <property type="match status" value="1"/>
</dbReference>
<dbReference type="InterPro" id="IPR050342">
    <property type="entry name" value="HMGB"/>
</dbReference>
<feature type="compositionally biased region" description="Basic residues" evidence="3">
    <location>
        <begin position="122"/>
        <end position="131"/>
    </location>
</feature>
<feature type="region of interest" description="Disordered" evidence="3">
    <location>
        <begin position="120"/>
        <end position="167"/>
    </location>
</feature>
<dbReference type="PROSITE" id="PS50118">
    <property type="entry name" value="HMG_BOX_2"/>
    <property type="match status" value="1"/>
</dbReference>
<organism evidence="5">
    <name type="scientific">Amphora coffeiformis</name>
    <dbReference type="NCBI Taxonomy" id="265554"/>
    <lineage>
        <taxon>Eukaryota</taxon>
        <taxon>Sar</taxon>
        <taxon>Stramenopiles</taxon>
        <taxon>Ochrophyta</taxon>
        <taxon>Bacillariophyta</taxon>
        <taxon>Bacillariophyceae</taxon>
        <taxon>Bacillariophycidae</taxon>
        <taxon>Thalassiophysales</taxon>
        <taxon>Catenulaceae</taxon>
        <taxon>Amphora</taxon>
    </lineage>
</organism>
<reference evidence="5" key="1">
    <citation type="submission" date="2021-01" db="EMBL/GenBank/DDBJ databases">
        <authorList>
            <person name="Corre E."/>
            <person name="Pelletier E."/>
            <person name="Niang G."/>
            <person name="Scheremetjew M."/>
            <person name="Finn R."/>
            <person name="Kale V."/>
            <person name="Holt S."/>
            <person name="Cochrane G."/>
            <person name="Meng A."/>
            <person name="Brown T."/>
            <person name="Cohen L."/>
        </authorList>
    </citation>
    <scope>NUCLEOTIDE SEQUENCE</scope>
    <source>
        <strain evidence="5">CCMP127</strain>
    </source>
</reference>
<evidence type="ECO:0000256" key="3">
    <source>
        <dbReference type="SAM" id="MobiDB-lite"/>
    </source>
</evidence>
<sequence length="379" mass="41697">MAPESHAESTKTSAAKKARQSKKPRDMPTRPLSAYNFFFREQRAKILEEREEEATRTGQAPDKSDLFAILGKTIAARWKAQDEDQRAKYKKMAQDDMKRYRVEMDQYHETIAKSIRVEDKIAKKKSKKASKKAAASENGSHEGKPKGRAVPSPRQGAPPGAPTPAMMQHMNVGSPSMAAMRPGLEGATMHDMAAYQNLLRERQIAALREQQMGFHPGLGPQGHMSMDMLRGGMGAGLGLMDRSLGAGGPPPGFMGSPPPGLFSVAGAPGMIPQGYATGSMAYPGLDMPWSSEMARSSLTPEEQLYLLRRNQEDADNSIRRRLELMQQERAREMQLASMQGPLPPSGMSMMQERQIMMERQRMQQLLAGQGGPPPPTAGY</sequence>
<dbReference type="InterPro" id="IPR009071">
    <property type="entry name" value="HMG_box_dom"/>
</dbReference>
<evidence type="ECO:0000256" key="2">
    <source>
        <dbReference type="PROSITE-ProRule" id="PRU00267"/>
    </source>
</evidence>
<gene>
    <name evidence="5" type="ORF">ACOF00016_LOCUS17157</name>
</gene>
<dbReference type="EMBL" id="HBIM01023187">
    <property type="protein sequence ID" value="CAE0420385.1"/>
    <property type="molecule type" value="Transcribed_RNA"/>
</dbReference>
<dbReference type="InterPro" id="IPR036910">
    <property type="entry name" value="HMG_box_dom_sf"/>
</dbReference>
<feature type="region of interest" description="Disordered" evidence="3">
    <location>
        <begin position="1"/>
        <end position="33"/>
    </location>
</feature>
<feature type="DNA-binding region" description="HMG box" evidence="2">
    <location>
        <begin position="28"/>
        <end position="108"/>
    </location>
</feature>